<gene>
    <name evidence="1" type="ORF">HTEP1355_LOCUS9024</name>
</gene>
<accession>A0A7S0W0Q7</accession>
<evidence type="ECO:0000313" key="1">
    <source>
        <dbReference type="EMBL" id="CAD8795384.1"/>
    </source>
</evidence>
<organism evidence="1">
    <name type="scientific">Hemiselmis tepida</name>
    <dbReference type="NCBI Taxonomy" id="464990"/>
    <lineage>
        <taxon>Eukaryota</taxon>
        <taxon>Cryptophyceae</taxon>
        <taxon>Cryptomonadales</taxon>
        <taxon>Hemiselmidaceae</taxon>
        <taxon>Hemiselmis</taxon>
    </lineage>
</organism>
<dbReference type="EMBL" id="HBFN01015569">
    <property type="protein sequence ID" value="CAD8795384.1"/>
    <property type="molecule type" value="Transcribed_RNA"/>
</dbReference>
<protein>
    <submittedName>
        <fullName evidence="1">Uncharacterized protein</fullName>
    </submittedName>
</protein>
<proteinExistence type="predicted"/>
<sequence length="100" mass="9929">MGGDGMTGDRARSTATSIIAALICAPSAPLNMGGEGGRGGGGTSAVRGATGDRLVSLFRGVPVRAENMLESQPPLPPLLPDACPSALLCVANPLTGWAID</sequence>
<name>A0A7S0W0Q7_9CRYP</name>
<reference evidence="1" key="1">
    <citation type="submission" date="2021-01" db="EMBL/GenBank/DDBJ databases">
        <authorList>
            <person name="Corre E."/>
            <person name="Pelletier E."/>
            <person name="Niang G."/>
            <person name="Scheremetjew M."/>
            <person name="Finn R."/>
            <person name="Kale V."/>
            <person name="Holt S."/>
            <person name="Cochrane G."/>
            <person name="Meng A."/>
            <person name="Brown T."/>
            <person name="Cohen L."/>
        </authorList>
    </citation>
    <scope>NUCLEOTIDE SEQUENCE</scope>
    <source>
        <strain evidence="1">CCMP443</strain>
    </source>
</reference>
<dbReference type="AlphaFoldDB" id="A0A7S0W0Q7"/>